<sequence>MVLTVYVGACGWSSVTPRFLRHLFGHLAVSLDLHVHRLEWVPRRRPDHDRRQQPWLDLLKTLLFGGREIGTESHGAGAGRAAGRGSTWTSIDT</sequence>
<reference evidence="2 3" key="1">
    <citation type="journal article" date="2019" name="Commun. Biol.">
        <title>The bagworm genome reveals a unique fibroin gene that provides high tensile strength.</title>
        <authorList>
            <person name="Kono N."/>
            <person name="Nakamura H."/>
            <person name="Ohtoshi R."/>
            <person name="Tomita M."/>
            <person name="Numata K."/>
            <person name="Arakawa K."/>
        </authorList>
    </citation>
    <scope>NUCLEOTIDE SEQUENCE [LARGE SCALE GENOMIC DNA]</scope>
</reference>
<evidence type="ECO:0000313" key="2">
    <source>
        <dbReference type="EMBL" id="GBP10127.1"/>
    </source>
</evidence>
<dbReference type="Proteomes" id="UP000299102">
    <property type="component" value="Unassembled WGS sequence"/>
</dbReference>
<organism evidence="2 3">
    <name type="scientific">Eumeta variegata</name>
    <name type="common">Bagworm moth</name>
    <name type="synonym">Eumeta japonica</name>
    <dbReference type="NCBI Taxonomy" id="151549"/>
    <lineage>
        <taxon>Eukaryota</taxon>
        <taxon>Metazoa</taxon>
        <taxon>Ecdysozoa</taxon>
        <taxon>Arthropoda</taxon>
        <taxon>Hexapoda</taxon>
        <taxon>Insecta</taxon>
        <taxon>Pterygota</taxon>
        <taxon>Neoptera</taxon>
        <taxon>Endopterygota</taxon>
        <taxon>Lepidoptera</taxon>
        <taxon>Glossata</taxon>
        <taxon>Ditrysia</taxon>
        <taxon>Tineoidea</taxon>
        <taxon>Psychidae</taxon>
        <taxon>Oiketicinae</taxon>
        <taxon>Eumeta</taxon>
    </lineage>
</organism>
<comment type="caution">
    <text evidence="2">The sequence shown here is derived from an EMBL/GenBank/DDBJ whole genome shotgun (WGS) entry which is preliminary data.</text>
</comment>
<evidence type="ECO:0000256" key="1">
    <source>
        <dbReference type="SAM" id="MobiDB-lite"/>
    </source>
</evidence>
<feature type="region of interest" description="Disordered" evidence="1">
    <location>
        <begin position="70"/>
        <end position="93"/>
    </location>
</feature>
<name>A0A4C1T9N2_EUMVA</name>
<dbReference type="AlphaFoldDB" id="A0A4C1T9N2"/>
<keyword evidence="3" id="KW-1185">Reference proteome</keyword>
<dbReference type="EMBL" id="BGZK01000039">
    <property type="protein sequence ID" value="GBP10127.1"/>
    <property type="molecule type" value="Genomic_DNA"/>
</dbReference>
<evidence type="ECO:0000313" key="3">
    <source>
        <dbReference type="Proteomes" id="UP000299102"/>
    </source>
</evidence>
<proteinExistence type="predicted"/>
<accession>A0A4C1T9N2</accession>
<protein>
    <submittedName>
        <fullName evidence="2">Uncharacterized protein</fullName>
    </submittedName>
</protein>
<gene>
    <name evidence="2" type="ORF">EVAR_77544_1</name>
</gene>